<dbReference type="HAMAP" id="MF_00813">
    <property type="entry name" value="Allantoicase"/>
    <property type="match status" value="1"/>
</dbReference>
<dbReference type="Proteomes" id="UP000242180">
    <property type="component" value="Unassembled WGS sequence"/>
</dbReference>
<feature type="domain" description="Allantoicase" evidence="2">
    <location>
        <begin position="194"/>
        <end position="328"/>
    </location>
</feature>
<dbReference type="Pfam" id="PF03561">
    <property type="entry name" value="Allantoicase"/>
    <property type="match status" value="2"/>
</dbReference>
<dbReference type="OrthoDB" id="10266039at2759"/>
<name>A0A1X2HLR0_SYNRA</name>
<comment type="caution">
    <text evidence="3">The sequence shown here is derived from an EMBL/GenBank/DDBJ whole genome shotgun (WGS) entry which is preliminary data.</text>
</comment>
<dbReference type="FunCoup" id="A0A1X2HLR0">
    <property type="interactions" value="49"/>
</dbReference>
<dbReference type="AlphaFoldDB" id="A0A1X2HLR0"/>
<dbReference type="NCBIfam" id="TIGR02961">
    <property type="entry name" value="allantoicase"/>
    <property type="match status" value="1"/>
</dbReference>
<feature type="domain" description="Allantoicase" evidence="2">
    <location>
        <begin position="29"/>
        <end position="174"/>
    </location>
</feature>
<comment type="similarity">
    <text evidence="1">Belongs to the allantoicase family.</text>
</comment>
<dbReference type="PIRSF" id="PIRSF016516">
    <property type="entry name" value="Allantoicase"/>
    <property type="match status" value="1"/>
</dbReference>
<dbReference type="GO" id="GO:0000256">
    <property type="term" value="P:allantoin catabolic process"/>
    <property type="evidence" value="ECO:0007669"/>
    <property type="project" value="InterPro"/>
</dbReference>
<dbReference type="Gene3D" id="2.60.120.260">
    <property type="entry name" value="Galactose-binding domain-like"/>
    <property type="match status" value="2"/>
</dbReference>
<proteinExistence type="inferred from homology"/>
<gene>
    <name evidence="3" type="ORF">BCR43DRAFT_452181</name>
</gene>
<dbReference type="InterPro" id="IPR005164">
    <property type="entry name" value="Allantoicase"/>
</dbReference>
<dbReference type="PANTHER" id="PTHR12045:SF3">
    <property type="entry name" value="INACTIVE ALLANTOICASE-RELATED"/>
    <property type="match status" value="1"/>
</dbReference>
<dbReference type="InterPro" id="IPR015908">
    <property type="entry name" value="Allantoicase_dom"/>
</dbReference>
<sequence>MAAYQRINHEDLASSPLAQCIDLASSATGSEIVEVTNEFFAPAINMINPAPPIHAPGKFVDTGAWMDGWETKRHNPNYDWCIIKLGFPGSVRGYDIDTHYFTGNQAPAASVEGAFCPNGDIKKAKWTEILPKVDLPPTCHNVFVLEKETEVFTHIRINNIPDGGIARFRVYGHVQPIWPEDKSEVLDLAYVGNGAQAVFTSNQHYTPGSNLLLPGRGQNMGDGWETKRSRTPGHSDHVVIKLGAKGHILKAEIDTSHYCGNYPHRIRLEATQADDYENATWDTIIEDCAVGPHDLFYFDTLHTDKVYTYAKIVIIPDGGLKRVRLYGVREGGKIPALPLAIPAQKQNGN</sequence>
<evidence type="ECO:0000313" key="4">
    <source>
        <dbReference type="Proteomes" id="UP000242180"/>
    </source>
</evidence>
<dbReference type="EMBL" id="MCGN01000002">
    <property type="protein sequence ID" value="ORZ00301.1"/>
    <property type="molecule type" value="Genomic_DNA"/>
</dbReference>
<protein>
    <submittedName>
        <fullName evidence="3">Allantoicase</fullName>
    </submittedName>
</protein>
<reference evidence="3 4" key="1">
    <citation type="submission" date="2016-07" db="EMBL/GenBank/DDBJ databases">
        <title>Pervasive Adenine N6-methylation of Active Genes in Fungi.</title>
        <authorList>
            <consortium name="DOE Joint Genome Institute"/>
            <person name="Mondo S.J."/>
            <person name="Dannebaum R.O."/>
            <person name="Kuo R.C."/>
            <person name="Labutti K."/>
            <person name="Haridas S."/>
            <person name="Kuo A."/>
            <person name="Salamov A."/>
            <person name="Ahrendt S.R."/>
            <person name="Lipzen A."/>
            <person name="Sullivan W."/>
            <person name="Andreopoulos W.B."/>
            <person name="Clum A."/>
            <person name="Lindquist E."/>
            <person name="Daum C."/>
            <person name="Ramamoorthy G.K."/>
            <person name="Gryganskyi A."/>
            <person name="Culley D."/>
            <person name="Magnuson J.K."/>
            <person name="James T.Y."/>
            <person name="O'Malley M.A."/>
            <person name="Stajich J.E."/>
            <person name="Spatafora J.W."/>
            <person name="Visel A."/>
            <person name="Grigoriev I.V."/>
        </authorList>
    </citation>
    <scope>NUCLEOTIDE SEQUENCE [LARGE SCALE GENOMIC DNA]</scope>
    <source>
        <strain evidence="3 4">NRRL 2496</strain>
    </source>
</reference>
<organism evidence="3 4">
    <name type="scientific">Syncephalastrum racemosum</name>
    <name type="common">Filamentous fungus</name>
    <dbReference type="NCBI Taxonomy" id="13706"/>
    <lineage>
        <taxon>Eukaryota</taxon>
        <taxon>Fungi</taxon>
        <taxon>Fungi incertae sedis</taxon>
        <taxon>Mucoromycota</taxon>
        <taxon>Mucoromycotina</taxon>
        <taxon>Mucoromycetes</taxon>
        <taxon>Mucorales</taxon>
        <taxon>Syncephalastraceae</taxon>
        <taxon>Syncephalastrum</taxon>
    </lineage>
</organism>
<accession>A0A1X2HLR0</accession>
<dbReference type="InParanoid" id="A0A1X2HLR0"/>
<evidence type="ECO:0000259" key="2">
    <source>
        <dbReference type="Pfam" id="PF03561"/>
    </source>
</evidence>
<evidence type="ECO:0000256" key="1">
    <source>
        <dbReference type="ARBA" id="ARBA00009242"/>
    </source>
</evidence>
<evidence type="ECO:0000313" key="3">
    <source>
        <dbReference type="EMBL" id="ORZ00301.1"/>
    </source>
</evidence>
<keyword evidence="4" id="KW-1185">Reference proteome</keyword>
<dbReference type="GO" id="GO:0004037">
    <property type="term" value="F:allantoicase activity"/>
    <property type="evidence" value="ECO:0007669"/>
    <property type="project" value="InterPro"/>
</dbReference>
<dbReference type="InterPro" id="IPR008979">
    <property type="entry name" value="Galactose-bd-like_sf"/>
</dbReference>
<dbReference type="STRING" id="13706.A0A1X2HLR0"/>
<dbReference type="PANTHER" id="PTHR12045">
    <property type="entry name" value="ALLANTOICASE"/>
    <property type="match status" value="1"/>
</dbReference>
<dbReference type="OMA" id="MDDGWET"/>
<dbReference type="SUPFAM" id="SSF49785">
    <property type="entry name" value="Galactose-binding domain-like"/>
    <property type="match status" value="2"/>
</dbReference>